<keyword evidence="2" id="KW-1185">Reference proteome</keyword>
<protein>
    <submittedName>
        <fullName evidence="1">Uncharacterized protein</fullName>
    </submittedName>
</protein>
<accession>A0AAN9QR71</accession>
<dbReference type="EMBL" id="JAYMYQ010000003">
    <property type="protein sequence ID" value="KAK7344852.1"/>
    <property type="molecule type" value="Genomic_DNA"/>
</dbReference>
<gene>
    <name evidence="1" type="ORF">VNO77_15003</name>
</gene>
<proteinExistence type="predicted"/>
<comment type="caution">
    <text evidence="1">The sequence shown here is derived from an EMBL/GenBank/DDBJ whole genome shotgun (WGS) entry which is preliminary data.</text>
</comment>
<name>A0AAN9QR71_CANGL</name>
<evidence type="ECO:0000313" key="2">
    <source>
        <dbReference type="Proteomes" id="UP001367508"/>
    </source>
</evidence>
<organism evidence="1 2">
    <name type="scientific">Canavalia gladiata</name>
    <name type="common">Sword bean</name>
    <name type="synonym">Dolichos gladiatus</name>
    <dbReference type="NCBI Taxonomy" id="3824"/>
    <lineage>
        <taxon>Eukaryota</taxon>
        <taxon>Viridiplantae</taxon>
        <taxon>Streptophyta</taxon>
        <taxon>Embryophyta</taxon>
        <taxon>Tracheophyta</taxon>
        <taxon>Spermatophyta</taxon>
        <taxon>Magnoliopsida</taxon>
        <taxon>eudicotyledons</taxon>
        <taxon>Gunneridae</taxon>
        <taxon>Pentapetalae</taxon>
        <taxon>rosids</taxon>
        <taxon>fabids</taxon>
        <taxon>Fabales</taxon>
        <taxon>Fabaceae</taxon>
        <taxon>Papilionoideae</taxon>
        <taxon>50 kb inversion clade</taxon>
        <taxon>NPAAA clade</taxon>
        <taxon>indigoferoid/millettioid clade</taxon>
        <taxon>Phaseoleae</taxon>
        <taxon>Canavalia</taxon>
    </lineage>
</organism>
<dbReference type="Proteomes" id="UP001367508">
    <property type="component" value="Unassembled WGS sequence"/>
</dbReference>
<reference evidence="1 2" key="1">
    <citation type="submission" date="2024-01" db="EMBL/GenBank/DDBJ databases">
        <title>The genomes of 5 underutilized Papilionoideae crops provide insights into root nodulation and disease resistanc.</title>
        <authorList>
            <person name="Jiang F."/>
        </authorList>
    </citation>
    <scope>NUCLEOTIDE SEQUENCE [LARGE SCALE GENOMIC DNA]</scope>
    <source>
        <strain evidence="1">LVBAO_FW01</strain>
        <tissue evidence="1">Leaves</tissue>
    </source>
</reference>
<evidence type="ECO:0000313" key="1">
    <source>
        <dbReference type="EMBL" id="KAK7344852.1"/>
    </source>
</evidence>
<dbReference type="AlphaFoldDB" id="A0AAN9QR71"/>
<sequence>MQTTDTSNVPSDFLATSSTFLGCNPRNPSSVLPFILDGPKENYQSPSKLRKSRPVIPASVAEQSSWDVLEAHSVLTSKILLPMHLVEKIEVSCKPCKRVDVRKVVQTRQETDFVLVSCSRLEVEEEQILKSNKVHIIGSIFQGQRLLNVTPFEIFLNYLAFFPLLSKILRPTDQKTRRKDTSINSSDLETIRSPVKMHCASGYGSELKYFVFIQLKSNEKIVTDISAARDPRHGHSWYKTQQNSEHVQWACCCYRYSPNDSNHNFLYAWHLIVNSQASEQQKFFPEYKNKVCEACPIKN</sequence>